<dbReference type="InterPro" id="IPR003661">
    <property type="entry name" value="HisK_dim/P_dom"/>
</dbReference>
<feature type="modified residue" description="4-aspartylphosphate" evidence="5">
    <location>
        <position position="110"/>
    </location>
</feature>
<feature type="domain" description="Histidine kinase" evidence="6">
    <location>
        <begin position="219"/>
        <end position="442"/>
    </location>
</feature>
<dbReference type="CDD" id="cd00082">
    <property type="entry name" value="HisKA"/>
    <property type="match status" value="1"/>
</dbReference>
<dbReference type="PANTHER" id="PTHR45339">
    <property type="entry name" value="HYBRID SIGNAL TRANSDUCTION HISTIDINE KINASE J"/>
    <property type="match status" value="1"/>
</dbReference>
<dbReference type="CDD" id="cd16922">
    <property type="entry name" value="HATPase_EvgS-ArcB-TorS-like"/>
    <property type="match status" value="1"/>
</dbReference>
<dbReference type="PANTHER" id="PTHR45339:SF1">
    <property type="entry name" value="HYBRID SIGNAL TRANSDUCTION HISTIDINE KINASE J"/>
    <property type="match status" value="1"/>
</dbReference>
<feature type="domain" description="Response regulatory" evidence="7">
    <location>
        <begin position="466"/>
        <end position="582"/>
    </location>
</feature>
<keyword evidence="9" id="KW-1185">Reference proteome</keyword>
<organism evidence="8 9">
    <name type="scientific">Litoribrevibacter euphylliae</name>
    <dbReference type="NCBI Taxonomy" id="1834034"/>
    <lineage>
        <taxon>Bacteria</taxon>
        <taxon>Pseudomonadati</taxon>
        <taxon>Pseudomonadota</taxon>
        <taxon>Gammaproteobacteria</taxon>
        <taxon>Oceanospirillales</taxon>
        <taxon>Oceanospirillaceae</taxon>
        <taxon>Litoribrevibacter</taxon>
    </lineage>
</organism>
<dbReference type="Gene3D" id="3.40.50.2300">
    <property type="match status" value="2"/>
</dbReference>
<dbReference type="CDD" id="cd00156">
    <property type="entry name" value="REC"/>
    <property type="match status" value="1"/>
</dbReference>
<evidence type="ECO:0000313" key="8">
    <source>
        <dbReference type="EMBL" id="MFC3153112.1"/>
    </source>
</evidence>
<dbReference type="Pfam" id="PF02518">
    <property type="entry name" value="HATPase_c"/>
    <property type="match status" value="1"/>
</dbReference>
<dbReference type="PRINTS" id="PR00344">
    <property type="entry name" value="BCTRLSENSOR"/>
</dbReference>
<dbReference type="PROSITE" id="PS50109">
    <property type="entry name" value="HIS_KIN"/>
    <property type="match status" value="1"/>
</dbReference>
<dbReference type="EMBL" id="JBHRSZ010000007">
    <property type="protein sequence ID" value="MFC3153112.1"/>
    <property type="molecule type" value="Genomic_DNA"/>
</dbReference>
<comment type="catalytic activity">
    <reaction evidence="1">
        <text>ATP + protein L-histidine = ADP + protein N-phospho-L-histidine.</text>
        <dbReference type="EC" id="2.7.13.3"/>
    </reaction>
</comment>
<dbReference type="EC" id="2.7.13.3" evidence="2"/>
<dbReference type="Pfam" id="PF00072">
    <property type="entry name" value="Response_reg"/>
    <property type="match status" value="2"/>
</dbReference>
<dbReference type="InterPro" id="IPR036890">
    <property type="entry name" value="HATPase_C_sf"/>
</dbReference>
<proteinExistence type="predicted"/>
<dbReference type="SMART" id="SM00387">
    <property type="entry name" value="HATPase_c"/>
    <property type="match status" value="1"/>
</dbReference>
<protein>
    <recommendedName>
        <fullName evidence="2">histidine kinase</fullName>
        <ecNumber evidence="2">2.7.13.3</ecNumber>
    </recommendedName>
</protein>
<dbReference type="InterPro" id="IPR001789">
    <property type="entry name" value="Sig_transdc_resp-reg_receiver"/>
</dbReference>
<accession>A0ABV7HN89</accession>
<evidence type="ECO:0000256" key="2">
    <source>
        <dbReference type="ARBA" id="ARBA00012438"/>
    </source>
</evidence>
<dbReference type="InterPro" id="IPR003594">
    <property type="entry name" value="HATPase_dom"/>
</dbReference>
<dbReference type="Gene3D" id="1.10.287.130">
    <property type="match status" value="1"/>
</dbReference>
<gene>
    <name evidence="8" type="ORF">ACFOEK_18875</name>
</gene>
<keyword evidence="3 5" id="KW-0597">Phosphoprotein</keyword>
<name>A0ABV7HN89_9GAMM</name>
<evidence type="ECO:0000256" key="3">
    <source>
        <dbReference type="ARBA" id="ARBA00022553"/>
    </source>
</evidence>
<evidence type="ECO:0000313" key="9">
    <source>
        <dbReference type="Proteomes" id="UP001595476"/>
    </source>
</evidence>
<evidence type="ECO:0000256" key="5">
    <source>
        <dbReference type="PROSITE-ProRule" id="PRU00169"/>
    </source>
</evidence>
<dbReference type="RefSeq" id="WP_386723027.1">
    <property type="nucleotide sequence ID" value="NZ_JBHRSZ010000007.1"/>
</dbReference>
<evidence type="ECO:0000256" key="1">
    <source>
        <dbReference type="ARBA" id="ARBA00000085"/>
    </source>
</evidence>
<feature type="modified residue" description="4-aspartylphosphate" evidence="5">
    <location>
        <position position="515"/>
    </location>
</feature>
<dbReference type="Gene3D" id="3.30.565.10">
    <property type="entry name" value="Histidine kinase-like ATPase, C-terminal domain"/>
    <property type="match status" value="1"/>
</dbReference>
<evidence type="ECO:0000259" key="7">
    <source>
        <dbReference type="PROSITE" id="PS50110"/>
    </source>
</evidence>
<dbReference type="Pfam" id="PF00512">
    <property type="entry name" value="HisKA"/>
    <property type="match status" value="1"/>
</dbReference>
<evidence type="ECO:0000256" key="4">
    <source>
        <dbReference type="ARBA" id="ARBA00023012"/>
    </source>
</evidence>
<sequence length="590" mass="65308">MISQHSLPNFPLEIQGNCLAGSTLFSSNADDQLVFADHLETTEDDGELVIKEPWQVLIVDDDSDVHQITRLALRSFSFEGRSLVLDSVYSAEEARQVLSKPNKYAAILLDVVMESDDAGLQLVNFIRNELQDHNVRIIIRTGQPGLAPADRVYIEYDINDYVAKTELTANKLSLVVLGALRSFRDIKAAQELQSQLHQMEQESEAAKAASQAKSQFLAHMSHEIRTPLNGVIGMLDLLRQTQLTEEQDYFARIIDKSAHSLLSVVNDILDFKKIEAGKLELDEVTFSLQDMLDDVQATFYAPLHHNKLSLTVRIADNVPPKLVGDEIRIKQILINLIGNAIKFTPEQGHISLALSGVADLAAKRFQLEISVADTGIGMTEEQQKNLFSPFSQADTSTTREFGGTGLGLDISRQLAEMMKGGINLESTKDKGSTFIVSLSLGCLDFEMREVTELSSVEDGVQEGPLQILVAEDDLTNQKVIRAMLAKLGHDVTIVENGTEVEPALKQTDFDVIMMDYHMPEMDGITATKLLRAKPEFLDLPIVALTAATSTEERDRCLKAGMNDFLTKPYTLDGLSKVLGKINRGKRISTH</sequence>
<dbReference type="Proteomes" id="UP001595476">
    <property type="component" value="Unassembled WGS sequence"/>
</dbReference>
<dbReference type="SMART" id="SM00448">
    <property type="entry name" value="REC"/>
    <property type="match status" value="2"/>
</dbReference>
<evidence type="ECO:0000259" key="6">
    <source>
        <dbReference type="PROSITE" id="PS50109"/>
    </source>
</evidence>
<dbReference type="SUPFAM" id="SSF47384">
    <property type="entry name" value="Homodimeric domain of signal transducing histidine kinase"/>
    <property type="match status" value="1"/>
</dbReference>
<dbReference type="InterPro" id="IPR036097">
    <property type="entry name" value="HisK_dim/P_sf"/>
</dbReference>
<keyword evidence="4" id="KW-0902">Two-component regulatory system</keyword>
<dbReference type="InterPro" id="IPR011006">
    <property type="entry name" value="CheY-like_superfamily"/>
</dbReference>
<comment type="caution">
    <text evidence="8">The sequence shown here is derived from an EMBL/GenBank/DDBJ whole genome shotgun (WGS) entry which is preliminary data.</text>
</comment>
<dbReference type="SUPFAM" id="SSF55874">
    <property type="entry name" value="ATPase domain of HSP90 chaperone/DNA topoisomerase II/histidine kinase"/>
    <property type="match status" value="1"/>
</dbReference>
<dbReference type="InterPro" id="IPR004358">
    <property type="entry name" value="Sig_transdc_His_kin-like_C"/>
</dbReference>
<dbReference type="SMART" id="SM00388">
    <property type="entry name" value="HisKA"/>
    <property type="match status" value="1"/>
</dbReference>
<dbReference type="InterPro" id="IPR005467">
    <property type="entry name" value="His_kinase_dom"/>
</dbReference>
<feature type="domain" description="Response regulatory" evidence="7">
    <location>
        <begin position="55"/>
        <end position="179"/>
    </location>
</feature>
<dbReference type="CDD" id="cd17546">
    <property type="entry name" value="REC_hyHK_CKI1_RcsC-like"/>
    <property type="match status" value="1"/>
</dbReference>
<dbReference type="SUPFAM" id="SSF52172">
    <property type="entry name" value="CheY-like"/>
    <property type="match status" value="2"/>
</dbReference>
<dbReference type="PROSITE" id="PS50110">
    <property type="entry name" value="RESPONSE_REGULATORY"/>
    <property type="match status" value="2"/>
</dbReference>
<reference evidence="9" key="1">
    <citation type="journal article" date="2019" name="Int. J. Syst. Evol. Microbiol.">
        <title>The Global Catalogue of Microorganisms (GCM) 10K type strain sequencing project: providing services to taxonomists for standard genome sequencing and annotation.</title>
        <authorList>
            <consortium name="The Broad Institute Genomics Platform"/>
            <consortium name="The Broad Institute Genome Sequencing Center for Infectious Disease"/>
            <person name="Wu L."/>
            <person name="Ma J."/>
        </authorList>
    </citation>
    <scope>NUCLEOTIDE SEQUENCE [LARGE SCALE GENOMIC DNA]</scope>
    <source>
        <strain evidence="9">KCTC 52438</strain>
    </source>
</reference>